<accession>A0AAD6VHR2</accession>
<gene>
    <name evidence="2" type="ORF">GGX14DRAFT_394846</name>
</gene>
<reference evidence="2" key="1">
    <citation type="submission" date="2023-03" db="EMBL/GenBank/DDBJ databases">
        <title>Massive genome expansion in bonnet fungi (Mycena s.s.) driven by repeated elements and novel gene families across ecological guilds.</title>
        <authorList>
            <consortium name="Lawrence Berkeley National Laboratory"/>
            <person name="Harder C.B."/>
            <person name="Miyauchi S."/>
            <person name="Viragh M."/>
            <person name="Kuo A."/>
            <person name="Thoen E."/>
            <person name="Andreopoulos B."/>
            <person name="Lu D."/>
            <person name="Skrede I."/>
            <person name="Drula E."/>
            <person name="Henrissat B."/>
            <person name="Morin E."/>
            <person name="Kohler A."/>
            <person name="Barry K."/>
            <person name="LaButti K."/>
            <person name="Morin E."/>
            <person name="Salamov A."/>
            <person name="Lipzen A."/>
            <person name="Mereny Z."/>
            <person name="Hegedus B."/>
            <person name="Baldrian P."/>
            <person name="Stursova M."/>
            <person name="Weitz H."/>
            <person name="Taylor A."/>
            <person name="Grigoriev I.V."/>
            <person name="Nagy L.G."/>
            <person name="Martin F."/>
            <person name="Kauserud H."/>
        </authorList>
    </citation>
    <scope>NUCLEOTIDE SEQUENCE</scope>
    <source>
        <strain evidence="2">9144</strain>
    </source>
</reference>
<evidence type="ECO:0000256" key="1">
    <source>
        <dbReference type="SAM" id="MobiDB-lite"/>
    </source>
</evidence>
<dbReference type="AlphaFoldDB" id="A0AAD6VHR2"/>
<protein>
    <submittedName>
        <fullName evidence="2">Uncharacterized protein</fullName>
    </submittedName>
</protein>
<feature type="region of interest" description="Disordered" evidence="1">
    <location>
        <begin position="44"/>
        <end position="69"/>
    </location>
</feature>
<sequence>MCYTPIGATMNNQLGKDALNAYTGLFVIINRKRRVLGDRKYKLAASGRKRNGKQQKASGGKQAASKGPRDFAVARRGMACRRGSAGVQACSAGVQYFLKKLWPVVINTVATRSFIRRSANGDTPNMEVRHYQIWMSNKPKLAAPVALDHPGATQKQNRESLMAPQLDIPRWPEVEAWVAVGLYICCVKSIWCLTLRVLRATSCNAAARGHVVVLVPEYLSLLSTNVE</sequence>
<dbReference type="Proteomes" id="UP001219525">
    <property type="component" value="Unassembled WGS sequence"/>
</dbReference>
<evidence type="ECO:0000313" key="2">
    <source>
        <dbReference type="EMBL" id="KAJ7210044.1"/>
    </source>
</evidence>
<proteinExistence type="predicted"/>
<evidence type="ECO:0000313" key="3">
    <source>
        <dbReference type="Proteomes" id="UP001219525"/>
    </source>
</evidence>
<organism evidence="2 3">
    <name type="scientific">Mycena pura</name>
    <dbReference type="NCBI Taxonomy" id="153505"/>
    <lineage>
        <taxon>Eukaryota</taxon>
        <taxon>Fungi</taxon>
        <taxon>Dikarya</taxon>
        <taxon>Basidiomycota</taxon>
        <taxon>Agaricomycotina</taxon>
        <taxon>Agaricomycetes</taxon>
        <taxon>Agaricomycetidae</taxon>
        <taxon>Agaricales</taxon>
        <taxon>Marasmiineae</taxon>
        <taxon>Mycenaceae</taxon>
        <taxon>Mycena</taxon>
    </lineage>
</organism>
<name>A0AAD6VHR2_9AGAR</name>
<dbReference type="EMBL" id="JARJCW010000029">
    <property type="protein sequence ID" value="KAJ7210044.1"/>
    <property type="molecule type" value="Genomic_DNA"/>
</dbReference>
<comment type="caution">
    <text evidence="2">The sequence shown here is derived from an EMBL/GenBank/DDBJ whole genome shotgun (WGS) entry which is preliminary data.</text>
</comment>
<keyword evidence="3" id="KW-1185">Reference proteome</keyword>